<comment type="function">
    <text evidence="8">Core component of nucleosome. Nucleosomes wrap and compact DNA into chromatin, limiting DNA accessibility to the cellular machineries which require DNA as a template. Histones thereby play a central role in transcription regulation, DNA repair, DNA replication and chromosomal stability. DNA accessibility is regulated via a complex set of post-translational modifications of histones, also called histone code, and nucleosome remodeling.</text>
</comment>
<evidence type="ECO:0000256" key="5">
    <source>
        <dbReference type="ARBA" id="ARBA00023125"/>
    </source>
</evidence>
<comment type="subcellular location">
    <subcellularLocation>
        <location evidence="2">Chromosome</location>
    </subcellularLocation>
    <subcellularLocation>
        <location evidence="1">Nucleus</location>
    </subcellularLocation>
</comment>
<dbReference type="GO" id="GO:0005634">
    <property type="term" value="C:nucleus"/>
    <property type="evidence" value="ECO:0007669"/>
    <property type="project" value="UniProtKB-SubCell"/>
</dbReference>
<keyword evidence="5 8" id="KW-0238">DNA-binding</keyword>
<evidence type="ECO:0000256" key="7">
    <source>
        <dbReference type="ARBA" id="ARBA00023269"/>
    </source>
</evidence>
<dbReference type="PRINTS" id="PR00623">
    <property type="entry name" value="HISTONEH4"/>
</dbReference>
<evidence type="ECO:0000256" key="4">
    <source>
        <dbReference type="ARBA" id="ARBA00022454"/>
    </source>
</evidence>
<dbReference type="Gene3D" id="1.10.20.10">
    <property type="entry name" value="Histone, subunit A"/>
    <property type="match status" value="1"/>
</dbReference>
<organism evidence="9 10">
    <name type="scientific">Ceratopteris richardii</name>
    <name type="common">Triangle waterfern</name>
    <dbReference type="NCBI Taxonomy" id="49495"/>
    <lineage>
        <taxon>Eukaryota</taxon>
        <taxon>Viridiplantae</taxon>
        <taxon>Streptophyta</taxon>
        <taxon>Embryophyta</taxon>
        <taxon>Tracheophyta</taxon>
        <taxon>Polypodiopsida</taxon>
        <taxon>Polypodiidae</taxon>
        <taxon>Polypodiales</taxon>
        <taxon>Pteridineae</taxon>
        <taxon>Pteridaceae</taxon>
        <taxon>Parkerioideae</taxon>
        <taxon>Ceratopteris</taxon>
    </lineage>
</organism>
<comment type="similarity">
    <text evidence="3 8">Belongs to the histone H4 family.</text>
</comment>
<evidence type="ECO:0000256" key="2">
    <source>
        <dbReference type="ARBA" id="ARBA00004286"/>
    </source>
</evidence>
<evidence type="ECO:0000256" key="1">
    <source>
        <dbReference type="ARBA" id="ARBA00004123"/>
    </source>
</evidence>
<dbReference type="EMBL" id="CM035417">
    <property type="protein sequence ID" value="KAH7422734.1"/>
    <property type="molecule type" value="Genomic_DNA"/>
</dbReference>
<sequence>MATGSFGAIGDKSLARRGEVQRISGLIYEETHAMLKSFLGNVISDAVTDTEHAHHKAVNAMDINYAHQIYGFGE</sequence>
<keyword evidence="6 8" id="KW-0539">Nucleus</keyword>
<comment type="caution">
    <text evidence="9">The sequence shown here is derived from an EMBL/GenBank/DDBJ whole genome shotgun (WGS) entry which is preliminary data.</text>
</comment>
<protein>
    <recommendedName>
        <fullName evidence="8">Histone H4</fullName>
    </recommendedName>
</protein>
<dbReference type="InterPro" id="IPR009072">
    <property type="entry name" value="Histone-fold"/>
</dbReference>
<comment type="subunit">
    <text evidence="8">The nucleosome is a histone octamer containing two molecules each of H2A, H2B, H3 and H4 assembled in one H3-H4 heterotetramer and two H2A-H2B heterodimers. The octamer wraps approximately 147 bp of DNA.</text>
</comment>
<evidence type="ECO:0000256" key="3">
    <source>
        <dbReference type="ARBA" id="ARBA00006564"/>
    </source>
</evidence>
<evidence type="ECO:0000256" key="6">
    <source>
        <dbReference type="ARBA" id="ARBA00023242"/>
    </source>
</evidence>
<dbReference type="PANTHER" id="PTHR10484">
    <property type="entry name" value="HISTONE H4"/>
    <property type="match status" value="1"/>
</dbReference>
<proteinExistence type="inferred from homology"/>
<dbReference type="InterPro" id="IPR001951">
    <property type="entry name" value="Histone_H4"/>
</dbReference>
<dbReference type="GO" id="GO:0003677">
    <property type="term" value="F:DNA binding"/>
    <property type="evidence" value="ECO:0007669"/>
    <property type="project" value="UniProtKB-KW"/>
</dbReference>
<dbReference type="GO" id="GO:0000786">
    <property type="term" value="C:nucleosome"/>
    <property type="evidence" value="ECO:0007669"/>
    <property type="project" value="UniProtKB-KW"/>
</dbReference>
<dbReference type="SUPFAM" id="SSF47113">
    <property type="entry name" value="Histone-fold"/>
    <property type="match status" value="1"/>
</dbReference>
<dbReference type="Proteomes" id="UP000825935">
    <property type="component" value="Chromosome 12"/>
</dbReference>
<keyword evidence="10" id="KW-1185">Reference proteome</keyword>
<keyword evidence="7 8" id="KW-0544">Nucleosome core</keyword>
<dbReference type="AlphaFoldDB" id="A0A8T2TMV3"/>
<reference evidence="9" key="1">
    <citation type="submission" date="2021-08" db="EMBL/GenBank/DDBJ databases">
        <title>WGS assembly of Ceratopteris richardii.</title>
        <authorList>
            <person name="Marchant D.B."/>
            <person name="Chen G."/>
            <person name="Jenkins J."/>
            <person name="Shu S."/>
            <person name="Leebens-Mack J."/>
            <person name="Grimwood J."/>
            <person name="Schmutz J."/>
            <person name="Soltis P."/>
            <person name="Soltis D."/>
            <person name="Chen Z.-H."/>
        </authorList>
    </citation>
    <scope>NUCLEOTIDE SEQUENCE</scope>
    <source>
        <strain evidence="9">Whitten #5841</strain>
        <tissue evidence="9">Leaf</tissue>
    </source>
</reference>
<evidence type="ECO:0000256" key="8">
    <source>
        <dbReference type="RuleBase" id="RU000528"/>
    </source>
</evidence>
<gene>
    <name evidence="9" type="ORF">KP509_12G022700</name>
</gene>
<dbReference type="GO" id="GO:0030527">
    <property type="term" value="F:structural constituent of chromatin"/>
    <property type="evidence" value="ECO:0007669"/>
    <property type="project" value="InterPro"/>
</dbReference>
<dbReference type="SMART" id="SM00417">
    <property type="entry name" value="H4"/>
    <property type="match status" value="1"/>
</dbReference>
<dbReference type="CDD" id="cd22912">
    <property type="entry name" value="HFD_H4"/>
    <property type="match status" value="1"/>
</dbReference>
<evidence type="ECO:0000313" key="9">
    <source>
        <dbReference type="EMBL" id="KAH7422734.1"/>
    </source>
</evidence>
<accession>A0A8T2TMV3</accession>
<dbReference type="GO" id="GO:0046982">
    <property type="term" value="F:protein heterodimerization activity"/>
    <property type="evidence" value="ECO:0007669"/>
    <property type="project" value="InterPro"/>
</dbReference>
<evidence type="ECO:0000313" key="10">
    <source>
        <dbReference type="Proteomes" id="UP000825935"/>
    </source>
</evidence>
<keyword evidence="4 8" id="KW-0158">Chromosome</keyword>
<name>A0A8T2TMV3_CERRI</name>